<dbReference type="InterPro" id="IPR015991">
    <property type="entry name" value="TatD/YcfH-like"/>
</dbReference>
<feature type="binding site" evidence="4">
    <location>
        <position position="153"/>
    </location>
    <ligand>
        <name>a divalent metal cation</name>
        <dbReference type="ChEBI" id="CHEBI:60240"/>
        <label>2</label>
    </ligand>
</feature>
<feature type="binding site" evidence="4">
    <location>
        <position position="10"/>
    </location>
    <ligand>
        <name>a divalent metal cation</name>
        <dbReference type="ChEBI" id="CHEBI:60240"/>
        <label>1</label>
    </ligand>
</feature>
<dbReference type="InterPro" id="IPR001130">
    <property type="entry name" value="TatD-like"/>
</dbReference>
<dbReference type="AlphaFoldDB" id="A0A7T1AJV5"/>
<dbReference type="GO" id="GO:0016788">
    <property type="term" value="F:hydrolase activity, acting on ester bonds"/>
    <property type="evidence" value="ECO:0007669"/>
    <property type="project" value="InterPro"/>
</dbReference>
<feature type="binding site" evidence="4">
    <location>
        <position position="8"/>
    </location>
    <ligand>
        <name>a divalent metal cation</name>
        <dbReference type="ChEBI" id="CHEBI:60240"/>
        <label>1</label>
    </ligand>
</feature>
<name>A0A7T1AJV5_ATRLM</name>
<dbReference type="CDD" id="cd01310">
    <property type="entry name" value="TatD_DNAse"/>
    <property type="match status" value="1"/>
</dbReference>
<evidence type="ECO:0000256" key="4">
    <source>
        <dbReference type="PIRSR" id="PIRSR005902-1"/>
    </source>
</evidence>
<reference evidence="5 6" key="1">
    <citation type="journal article" date="2021" name="Nat. Commun.">
        <title>Isolation of a member of the candidate phylum Atribacteria reveals a unique cell membrane structure.</title>
        <authorList>
            <person name="Taiki K."/>
            <person name="Nobu M.K."/>
            <person name="Kusada H."/>
            <person name="Meng X.-Y."/>
            <person name="Hosoki N."/>
            <person name="Uematsu K."/>
            <person name="Yoshioka H."/>
            <person name="Kamagata Y."/>
            <person name="Tamaki H."/>
        </authorList>
    </citation>
    <scope>NUCLEOTIDE SEQUENCE [LARGE SCALE GENOMIC DNA]</scope>
    <source>
        <strain evidence="5 6">RT761</strain>
    </source>
</reference>
<dbReference type="FunFam" id="3.20.20.140:FF:000005">
    <property type="entry name" value="TatD family hydrolase"/>
    <property type="match status" value="1"/>
</dbReference>
<evidence type="ECO:0000313" key="5">
    <source>
        <dbReference type="EMBL" id="QPM67272.1"/>
    </source>
</evidence>
<dbReference type="Proteomes" id="UP000594463">
    <property type="component" value="Chromosome"/>
</dbReference>
<feature type="binding site" evidence="4">
    <location>
        <position position="93"/>
    </location>
    <ligand>
        <name>a divalent metal cation</name>
        <dbReference type="ChEBI" id="CHEBI:60240"/>
        <label>1</label>
    </ligand>
</feature>
<protein>
    <submittedName>
        <fullName evidence="5">Putative metal-dependent hydrolase YcfH</fullName>
        <ecNumber evidence="5">3.1.-.-</ecNumber>
    </submittedName>
</protein>
<keyword evidence="2 4" id="KW-0479">Metal-binding</keyword>
<comment type="similarity">
    <text evidence="1">Belongs to the metallo-dependent hydrolases superfamily. TatD-type hydrolase family.</text>
</comment>
<dbReference type="RefSeq" id="WP_218112487.1">
    <property type="nucleotide sequence ID" value="NZ_CP065383.1"/>
</dbReference>
<evidence type="ECO:0000256" key="2">
    <source>
        <dbReference type="ARBA" id="ARBA00022723"/>
    </source>
</evidence>
<dbReference type="InterPro" id="IPR032466">
    <property type="entry name" value="Metal_Hydrolase"/>
</dbReference>
<proteinExistence type="inferred from homology"/>
<sequence>MSFWVDTHAHLDGREFDPDRSEVIRRAEEVDVKCIINASSSFSSCHESLQIARDYSSVFVAIGIHPQEIKESLPDFTELEKLISHPKVVAIGETGLDYYWDSQYILNQKKALQIHIELAEQNRLPLVLHSRSSDKDLIEICQNSARSIPLIWHCFSGDEEAFLKALAMDFYFSLGGVMTFPNARRLRGFIPRIPLDRLLLETDSPYLAPQKKRGKRNEPAYLVETAKFLSELLGISLDRLQDQIFQNIKDIFGEKLNQG</sequence>
<dbReference type="SUPFAM" id="SSF51556">
    <property type="entry name" value="Metallo-dependent hydrolases"/>
    <property type="match status" value="1"/>
</dbReference>
<feature type="binding site" evidence="4">
    <location>
        <position position="203"/>
    </location>
    <ligand>
        <name>a divalent metal cation</name>
        <dbReference type="ChEBI" id="CHEBI:60240"/>
        <label>1</label>
    </ligand>
</feature>
<dbReference type="EMBL" id="CP065383">
    <property type="protein sequence ID" value="QPM67272.1"/>
    <property type="molecule type" value="Genomic_DNA"/>
</dbReference>
<feature type="binding site" evidence="4">
    <location>
        <position position="129"/>
    </location>
    <ligand>
        <name>a divalent metal cation</name>
        <dbReference type="ChEBI" id="CHEBI:60240"/>
        <label>2</label>
    </ligand>
</feature>
<dbReference type="PANTHER" id="PTHR46124">
    <property type="entry name" value="D-AMINOACYL-TRNA DEACYLASE"/>
    <property type="match status" value="1"/>
</dbReference>
<keyword evidence="3 5" id="KW-0378">Hydrolase</keyword>
<gene>
    <name evidence="5" type="primary">ycfH</name>
    <name evidence="5" type="ORF">RT761_00473</name>
</gene>
<dbReference type="NCBIfam" id="TIGR00010">
    <property type="entry name" value="YchF/TatD family DNA exonuclease"/>
    <property type="match status" value="1"/>
</dbReference>
<dbReference type="Pfam" id="PF01026">
    <property type="entry name" value="TatD_DNase"/>
    <property type="match status" value="1"/>
</dbReference>
<organism evidence="5 6">
    <name type="scientific">Atribacter laminatus</name>
    <dbReference type="NCBI Taxonomy" id="2847778"/>
    <lineage>
        <taxon>Bacteria</taxon>
        <taxon>Pseudomonadati</taxon>
        <taxon>Atribacterota</taxon>
        <taxon>Atribacteria</taxon>
        <taxon>Atribacterales</taxon>
        <taxon>Atribacteraceae</taxon>
        <taxon>Atribacter</taxon>
    </lineage>
</organism>
<evidence type="ECO:0000313" key="6">
    <source>
        <dbReference type="Proteomes" id="UP000594463"/>
    </source>
</evidence>
<dbReference type="KEGG" id="alam:RT761_00473"/>
<dbReference type="PIRSF" id="PIRSF005902">
    <property type="entry name" value="DNase_TatD"/>
    <property type="match status" value="1"/>
</dbReference>
<accession>A0A7T1AJV5</accession>
<keyword evidence="6" id="KW-1185">Reference proteome</keyword>
<dbReference type="Gene3D" id="3.20.20.140">
    <property type="entry name" value="Metal-dependent hydrolases"/>
    <property type="match status" value="1"/>
</dbReference>
<dbReference type="PANTHER" id="PTHR46124:SF2">
    <property type="entry name" value="D-AMINOACYL-TRNA DEACYLASE"/>
    <property type="match status" value="1"/>
</dbReference>
<dbReference type="GO" id="GO:0046872">
    <property type="term" value="F:metal ion binding"/>
    <property type="evidence" value="ECO:0007669"/>
    <property type="project" value="UniProtKB-KW"/>
</dbReference>
<dbReference type="GO" id="GO:0004536">
    <property type="term" value="F:DNA nuclease activity"/>
    <property type="evidence" value="ECO:0007669"/>
    <property type="project" value="InterPro"/>
</dbReference>
<evidence type="ECO:0000256" key="1">
    <source>
        <dbReference type="ARBA" id="ARBA00009275"/>
    </source>
</evidence>
<dbReference type="EC" id="3.1.-.-" evidence="5"/>
<evidence type="ECO:0000256" key="3">
    <source>
        <dbReference type="ARBA" id="ARBA00022801"/>
    </source>
</evidence>